<evidence type="ECO:0000313" key="4">
    <source>
        <dbReference type="EMBL" id="MFC5950453.1"/>
    </source>
</evidence>
<dbReference type="Pfam" id="PF01613">
    <property type="entry name" value="Flavin_Reduct"/>
    <property type="match status" value="1"/>
</dbReference>
<dbReference type="InterPro" id="IPR012349">
    <property type="entry name" value="Split_barrel_FMN-bd"/>
</dbReference>
<reference evidence="5" key="1">
    <citation type="journal article" date="2019" name="Int. J. Syst. Evol. Microbiol.">
        <title>The Global Catalogue of Microorganisms (GCM) 10K type strain sequencing project: providing services to taxonomists for standard genome sequencing and annotation.</title>
        <authorList>
            <consortium name="The Broad Institute Genomics Platform"/>
            <consortium name="The Broad Institute Genome Sequencing Center for Infectious Disease"/>
            <person name="Wu L."/>
            <person name="Ma J."/>
        </authorList>
    </citation>
    <scope>NUCLEOTIDE SEQUENCE [LARGE SCALE GENOMIC DNA]</scope>
    <source>
        <strain evidence="5">CGMCC 4.7397</strain>
    </source>
</reference>
<organism evidence="4 5">
    <name type="scientific">Pseudonocardia lutea</name>
    <dbReference type="NCBI Taxonomy" id="2172015"/>
    <lineage>
        <taxon>Bacteria</taxon>
        <taxon>Bacillati</taxon>
        <taxon>Actinomycetota</taxon>
        <taxon>Actinomycetes</taxon>
        <taxon>Pseudonocardiales</taxon>
        <taxon>Pseudonocardiaceae</taxon>
        <taxon>Pseudonocardia</taxon>
    </lineage>
</organism>
<accession>A0ABW1I9Z9</accession>
<dbReference type="EC" id="1.-.-.-" evidence="4"/>
<dbReference type="RefSeq" id="WP_379567586.1">
    <property type="nucleotide sequence ID" value="NZ_JBHSQK010000047.1"/>
</dbReference>
<evidence type="ECO:0000256" key="2">
    <source>
        <dbReference type="ARBA" id="ARBA00023002"/>
    </source>
</evidence>
<dbReference type="SMART" id="SM00903">
    <property type="entry name" value="Flavin_Reduct"/>
    <property type="match status" value="1"/>
</dbReference>
<evidence type="ECO:0000256" key="1">
    <source>
        <dbReference type="ARBA" id="ARBA00008898"/>
    </source>
</evidence>
<comment type="caution">
    <text evidence="4">The sequence shown here is derived from an EMBL/GenBank/DDBJ whole genome shotgun (WGS) entry which is preliminary data.</text>
</comment>
<dbReference type="PANTHER" id="PTHR30466">
    <property type="entry name" value="FLAVIN REDUCTASE"/>
    <property type="match status" value="1"/>
</dbReference>
<evidence type="ECO:0000259" key="3">
    <source>
        <dbReference type="SMART" id="SM00903"/>
    </source>
</evidence>
<dbReference type="GO" id="GO:0016491">
    <property type="term" value="F:oxidoreductase activity"/>
    <property type="evidence" value="ECO:0007669"/>
    <property type="project" value="UniProtKB-KW"/>
</dbReference>
<keyword evidence="2 4" id="KW-0560">Oxidoreductase</keyword>
<dbReference type="PANTHER" id="PTHR30466:SF11">
    <property type="entry name" value="FLAVIN-DEPENDENT MONOOXYGENASE, REDUCTASE SUBUNIT HSAB"/>
    <property type="match status" value="1"/>
</dbReference>
<dbReference type="EMBL" id="JBHSQK010000047">
    <property type="protein sequence ID" value="MFC5950453.1"/>
    <property type="molecule type" value="Genomic_DNA"/>
</dbReference>
<dbReference type="Proteomes" id="UP001596119">
    <property type="component" value="Unassembled WGS sequence"/>
</dbReference>
<feature type="domain" description="Flavin reductase like" evidence="3">
    <location>
        <begin position="17"/>
        <end position="161"/>
    </location>
</feature>
<dbReference type="InterPro" id="IPR050268">
    <property type="entry name" value="NADH-dep_flavin_reductase"/>
</dbReference>
<evidence type="ECO:0000313" key="5">
    <source>
        <dbReference type="Proteomes" id="UP001596119"/>
    </source>
</evidence>
<dbReference type="InterPro" id="IPR002563">
    <property type="entry name" value="Flavin_Rdtase-like_dom"/>
</dbReference>
<name>A0ABW1I9Z9_9PSEU</name>
<sequence>MTETTHELNPADFRAVLGHFATGVVAITAVDPATGRPTGLAANSFTSVSLDPPLVAFCVAHTSSTWPLLKAAGTFVVNVLAAEQEHVCRQLAVKGGDKFAGLEWEPSPGGAPILAEGLAWLEADVAAEHPAGDHTIVVANVRHIYASERTPLLFFRGAYGGISG</sequence>
<dbReference type="SUPFAM" id="SSF50475">
    <property type="entry name" value="FMN-binding split barrel"/>
    <property type="match status" value="1"/>
</dbReference>
<dbReference type="Gene3D" id="2.30.110.10">
    <property type="entry name" value="Electron Transport, Fmn-binding Protein, Chain A"/>
    <property type="match status" value="1"/>
</dbReference>
<gene>
    <name evidence="4" type="ORF">ACFQH9_19470</name>
</gene>
<keyword evidence="5" id="KW-1185">Reference proteome</keyword>
<protein>
    <submittedName>
        <fullName evidence="4">Flavin reductase family protein</fullName>
        <ecNumber evidence="4">1.-.-.-</ecNumber>
    </submittedName>
</protein>
<comment type="similarity">
    <text evidence="1">Belongs to the non-flavoprotein flavin reductase family.</text>
</comment>
<proteinExistence type="inferred from homology"/>